<dbReference type="Gene3D" id="1.10.30.10">
    <property type="entry name" value="High mobility group box domain"/>
    <property type="match status" value="1"/>
</dbReference>
<dbReference type="InterPro" id="IPR009071">
    <property type="entry name" value="HMG_box_dom"/>
</dbReference>
<dbReference type="GO" id="GO:0005634">
    <property type="term" value="C:nucleus"/>
    <property type="evidence" value="ECO:0007669"/>
    <property type="project" value="UniProtKB-UniRule"/>
</dbReference>
<feature type="DNA-binding region" description="HMG box" evidence="3">
    <location>
        <begin position="62"/>
        <end position="130"/>
    </location>
</feature>
<keyword evidence="2 3" id="KW-0539">Nucleus</keyword>
<dbReference type="SUPFAM" id="SSF47095">
    <property type="entry name" value="HMG-box"/>
    <property type="match status" value="1"/>
</dbReference>
<organism evidence="6">
    <name type="scientific">Cryphonectria parasitica</name>
    <name type="common">Chestnut blight fungus</name>
    <name type="synonym">Endothia parasitica</name>
    <dbReference type="NCBI Taxonomy" id="5116"/>
    <lineage>
        <taxon>Eukaryota</taxon>
        <taxon>Fungi</taxon>
        <taxon>Dikarya</taxon>
        <taxon>Ascomycota</taxon>
        <taxon>Pezizomycotina</taxon>
        <taxon>Sordariomycetes</taxon>
        <taxon>Sordariomycetidae</taxon>
        <taxon>Diaporthales</taxon>
        <taxon>Cryphonectriaceae</taxon>
        <taxon>Cryphonectria-Endothia species complex</taxon>
        <taxon>Cryphonectria</taxon>
    </lineage>
</organism>
<dbReference type="CDD" id="cd01389">
    <property type="entry name" value="HMG-box_ROX1-like"/>
    <property type="match status" value="1"/>
</dbReference>
<dbReference type="InterPro" id="IPR051356">
    <property type="entry name" value="SOX/SOX-like_TF"/>
</dbReference>
<evidence type="ECO:0000256" key="4">
    <source>
        <dbReference type="SAM" id="MobiDB-lite"/>
    </source>
</evidence>
<proteinExistence type="predicted"/>
<dbReference type="AlphaFoldDB" id="Q96V08"/>
<evidence type="ECO:0000259" key="5">
    <source>
        <dbReference type="PROSITE" id="PS50118"/>
    </source>
</evidence>
<name>Q96V08_CRYPA</name>
<gene>
    <name evidence="6" type="primary">MAT1-1-3</name>
</gene>
<evidence type="ECO:0000256" key="1">
    <source>
        <dbReference type="ARBA" id="ARBA00023125"/>
    </source>
</evidence>
<evidence type="ECO:0000313" key="6">
    <source>
        <dbReference type="EMBL" id="AAK83344.1"/>
    </source>
</evidence>
<evidence type="ECO:0000256" key="2">
    <source>
        <dbReference type="ARBA" id="ARBA00023242"/>
    </source>
</evidence>
<dbReference type="PANTHER" id="PTHR45789:SF2">
    <property type="entry name" value="FI18025P1"/>
    <property type="match status" value="1"/>
</dbReference>
<protein>
    <submittedName>
        <fullName evidence="6">Mating type protein MAT1-1-3</fullName>
    </submittedName>
</protein>
<dbReference type="EMBL" id="AF380365">
    <property type="protein sequence ID" value="AAK83344.1"/>
    <property type="molecule type" value="Genomic_DNA"/>
</dbReference>
<feature type="region of interest" description="Disordered" evidence="4">
    <location>
        <begin position="16"/>
        <end position="67"/>
    </location>
</feature>
<feature type="compositionally biased region" description="Polar residues" evidence="4">
    <location>
        <begin position="16"/>
        <end position="45"/>
    </location>
</feature>
<dbReference type="SMART" id="SM00398">
    <property type="entry name" value="HMG"/>
    <property type="match status" value="1"/>
</dbReference>
<dbReference type="Pfam" id="PF00505">
    <property type="entry name" value="HMG_box"/>
    <property type="match status" value="1"/>
</dbReference>
<dbReference type="GO" id="GO:0000981">
    <property type="term" value="F:DNA-binding transcription factor activity, RNA polymerase II-specific"/>
    <property type="evidence" value="ECO:0007669"/>
    <property type="project" value="TreeGrafter"/>
</dbReference>
<dbReference type="InterPro" id="IPR036910">
    <property type="entry name" value="HMG_box_dom_sf"/>
</dbReference>
<evidence type="ECO:0000256" key="3">
    <source>
        <dbReference type="PROSITE-ProRule" id="PRU00267"/>
    </source>
</evidence>
<dbReference type="GO" id="GO:0000978">
    <property type="term" value="F:RNA polymerase II cis-regulatory region sequence-specific DNA binding"/>
    <property type="evidence" value="ECO:0007669"/>
    <property type="project" value="TreeGrafter"/>
</dbReference>
<reference evidence="6" key="1">
    <citation type="journal article" date="2001" name="Fungal Genet. Biol.">
        <title>Analysis of mating-type genes in the chestnut blight fungus, Cryphonectria parasitica.</title>
        <authorList>
            <person name="McGuire I.C."/>
            <person name="Marra R.E."/>
            <person name="Turgeon B.G."/>
            <person name="Milgroom M.G."/>
        </authorList>
    </citation>
    <scope>NUCLEOTIDE SEQUENCE</scope>
</reference>
<accession>Q96V08</accession>
<dbReference type="PANTHER" id="PTHR45789">
    <property type="entry name" value="FI18025P1"/>
    <property type="match status" value="1"/>
</dbReference>
<keyword evidence="1 3" id="KW-0238">DNA-binding</keyword>
<dbReference type="PROSITE" id="PS50118">
    <property type="entry name" value="HMG_BOX_2"/>
    <property type="match status" value="1"/>
</dbReference>
<feature type="compositionally biased region" description="Basic residues" evidence="4">
    <location>
        <begin position="46"/>
        <end position="64"/>
    </location>
</feature>
<feature type="domain" description="HMG box" evidence="5">
    <location>
        <begin position="62"/>
        <end position="130"/>
    </location>
</feature>
<sequence>MRESVDGFQFTSVIQLPGSNVTQTGEQQSTAAGPAIDTNTTNRKSTQSKRGKPTTRKVQRRVPRPRNSWILYRSEKSKLLHTERPGLKAVDISSLVSEMWAFEPEEVKQYYTHLAEIEARQHREKYPEYRYTPQARATKN</sequence>